<dbReference type="EMBL" id="JAWDJW010005290">
    <property type="protein sequence ID" value="KAK3068465.1"/>
    <property type="molecule type" value="Genomic_DNA"/>
</dbReference>
<accession>A0ACC3DFH3</accession>
<reference evidence="1" key="1">
    <citation type="submission" date="2024-09" db="EMBL/GenBank/DDBJ databases">
        <title>Black Yeasts Isolated from many extreme environments.</title>
        <authorList>
            <person name="Coleine C."/>
            <person name="Stajich J.E."/>
            <person name="Selbmann L."/>
        </authorList>
    </citation>
    <scope>NUCLEOTIDE SEQUENCE</scope>
    <source>
        <strain evidence="1">CCFEE 5737</strain>
    </source>
</reference>
<gene>
    <name evidence="1" type="ORF">LTS18_000650</name>
</gene>
<protein>
    <submittedName>
        <fullName evidence="1">Uncharacterized protein</fullName>
    </submittedName>
</protein>
<keyword evidence="2" id="KW-1185">Reference proteome</keyword>
<proteinExistence type="predicted"/>
<sequence length="189" mass="21109">MVIREVKIRDLTPHPIGDSVWLGSGNLVIGAGNQLFVQDDLIEVGESLLPDLRDSSRKHAGLKLFHVVSRLNGPLPVYHPQFLAQCILAGKVLLVQHILIKLFKVLKFFTEGENVENLLGFSPDHFWNEQEVSHNASRKEMRSSYADFSDDDSPETVTVEVATSLNELLTQKSVPLLTSREQVNLADIV</sequence>
<evidence type="ECO:0000313" key="1">
    <source>
        <dbReference type="EMBL" id="KAK3068465.1"/>
    </source>
</evidence>
<feature type="non-terminal residue" evidence="1">
    <location>
        <position position="189"/>
    </location>
</feature>
<organism evidence="1 2">
    <name type="scientific">Coniosporium uncinatum</name>
    <dbReference type="NCBI Taxonomy" id="93489"/>
    <lineage>
        <taxon>Eukaryota</taxon>
        <taxon>Fungi</taxon>
        <taxon>Dikarya</taxon>
        <taxon>Ascomycota</taxon>
        <taxon>Pezizomycotina</taxon>
        <taxon>Dothideomycetes</taxon>
        <taxon>Dothideomycetes incertae sedis</taxon>
        <taxon>Coniosporium</taxon>
    </lineage>
</organism>
<dbReference type="Proteomes" id="UP001186974">
    <property type="component" value="Unassembled WGS sequence"/>
</dbReference>
<name>A0ACC3DFH3_9PEZI</name>
<evidence type="ECO:0000313" key="2">
    <source>
        <dbReference type="Proteomes" id="UP001186974"/>
    </source>
</evidence>
<comment type="caution">
    <text evidence="1">The sequence shown here is derived from an EMBL/GenBank/DDBJ whole genome shotgun (WGS) entry which is preliminary data.</text>
</comment>